<dbReference type="AlphaFoldDB" id="A0A4Y2EZM6"/>
<dbReference type="PANTHER" id="PTHR33327:SF3">
    <property type="entry name" value="RNA-DIRECTED DNA POLYMERASE"/>
    <property type="match status" value="1"/>
</dbReference>
<name>A0A4Y2EZM6_ARAVE</name>
<reference evidence="1 2" key="1">
    <citation type="journal article" date="2019" name="Sci. Rep.">
        <title>Orb-weaving spider Araneus ventricosus genome elucidates the spidroin gene catalogue.</title>
        <authorList>
            <person name="Kono N."/>
            <person name="Nakamura H."/>
            <person name="Ohtoshi R."/>
            <person name="Moran D.A.P."/>
            <person name="Shinohara A."/>
            <person name="Yoshida Y."/>
            <person name="Fujiwara M."/>
            <person name="Mori M."/>
            <person name="Tomita M."/>
            <person name="Arakawa K."/>
        </authorList>
    </citation>
    <scope>NUCLEOTIDE SEQUENCE [LARGE SCALE GENOMIC DNA]</scope>
</reference>
<sequence>MKELAQNWVTDEFVKAIWLERLPIHTQAILSVSTANLSELSILADKINEIKAESAVCKISESLGACGQENTVQISALQNQIGSLTLQVSELTKVVSTQALSRDRTNYR</sequence>
<evidence type="ECO:0000313" key="2">
    <source>
        <dbReference type="Proteomes" id="UP000499080"/>
    </source>
</evidence>
<organism evidence="1 2">
    <name type="scientific">Araneus ventricosus</name>
    <name type="common">Orbweaver spider</name>
    <name type="synonym">Epeira ventricosa</name>
    <dbReference type="NCBI Taxonomy" id="182803"/>
    <lineage>
        <taxon>Eukaryota</taxon>
        <taxon>Metazoa</taxon>
        <taxon>Ecdysozoa</taxon>
        <taxon>Arthropoda</taxon>
        <taxon>Chelicerata</taxon>
        <taxon>Arachnida</taxon>
        <taxon>Araneae</taxon>
        <taxon>Araneomorphae</taxon>
        <taxon>Entelegynae</taxon>
        <taxon>Araneoidea</taxon>
        <taxon>Araneidae</taxon>
        <taxon>Araneus</taxon>
    </lineage>
</organism>
<dbReference type="PANTHER" id="PTHR33327">
    <property type="entry name" value="ENDONUCLEASE"/>
    <property type="match status" value="1"/>
</dbReference>
<proteinExistence type="predicted"/>
<comment type="caution">
    <text evidence="1">The sequence shown here is derived from an EMBL/GenBank/DDBJ whole genome shotgun (WGS) entry which is preliminary data.</text>
</comment>
<gene>
    <name evidence="1" type="ORF">AVEN_191838_1</name>
</gene>
<accession>A0A4Y2EZM6</accession>
<dbReference type="EMBL" id="BGPR01000767">
    <property type="protein sequence ID" value="GBM34683.1"/>
    <property type="molecule type" value="Genomic_DNA"/>
</dbReference>
<evidence type="ECO:0000313" key="1">
    <source>
        <dbReference type="EMBL" id="GBM34683.1"/>
    </source>
</evidence>
<keyword evidence="2" id="KW-1185">Reference proteome</keyword>
<dbReference type="OrthoDB" id="6433758at2759"/>
<dbReference type="Proteomes" id="UP000499080">
    <property type="component" value="Unassembled WGS sequence"/>
</dbReference>
<protein>
    <submittedName>
        <fullName evidence="1">Uncharacterized protein</fullName>
    </submittedName>
</protein>